<dbReference type="GO" id="GO:0006508">
    <property type="term" value="P:proteolysis"/>
    <property type="evidence" value="ECO:0007669"/>
    <property type="project" value="UniProtKB-KW"/>
</dbReference>
<dbReference type="PANTHER" id="PTHR43066:SF26">
    <property type="entry name" value="RHOMBOID PROTEASE GLPG"/>
    <property type="match status" value="1"/>
</dbReference>
<evidence type="ECO:0000313" key="11">
    <source>
        <dbReference type="Proteomes" id="UP000695264"/>
    </source>
</evidence>
<dbReference type="SUPFAM" id="SSF144091">
    <property type="entry name" value="Rhomboid-like"/>
    <property type="match status" value="1"/>
</dbReference>
<reference evidence="10 11" key="1">
    <citation type="submission" date="2020-03" db="EMBL/GenBank/DDBJ databases">
        <title>WGS of actinomycetes isolated from Thailand.</title>
        <authorList>
            <person name="Thawai C."/>
        </authorList>
    </citation>
    <scope>NUCLEOTIDE SEQUENCE [LARGE SCALE GENOMIC DNA]</scope>
    <source>
        <strain evidence="10 11">PLAI 1-29</strain>
    </source>
</reference>
<keyword evidence="2" id="KW-1003">Cell membrane</keyword>
<evidence type="ECO:0000256" key="3">
    <source>
        <dbReference type="ARBA" id="ARBA00022519"/>
    </source>
</evidence>
<dbReference type="PANTHER" id="PTHR43066">
    <property type="entry name" value="RHOMBOID-RELATED PROTEIN"/>
    <property type="match status" value="1"/>
</dbReference>
<feature type="transmembrane region" description="Helical" evidence="8">
    <location>
        <begin position="98"/>
        <end position="118"/>
    </location>
</feature>
<evidence type="ECO:0000256" key="4">
    <source>
        <dbReference type="ARBA" id="ARBA00022692"/>
    </source>
</evidence>
<keyword evidence="3" id="KW-0997">Cell inner membrane</keyword>
<feature type="transmembrane region" description="Helical" evidence="8">
    <location>
        <begin position="217"/>
        <end position="236"/>
    </location>
</feature>
<evidence type="ECO:0000313" key="10">
    <source>
        <dbReference type="EMBL" id="NJP99776.1"/>
    </source>
</evidence>
<organism evidence="10 11">
    <name type="scientific">Streptomyces zingiberis</name>
    <dbReference type="NCBI Taxonomy" id="2053010"/>
    <lineage>
        <taxon>Bacteria</taxon>
        <taxon>Bacillati</taxon>
        <taxon>Actinomycetota</taxon>
        <taxon>Actinomycetes</taxon>
        <taxon>Kitasatosporales</taxon>
        <taxon>Streptomycetaceae</taxon>
        <taxon>Streptomyces</taxon>
    </lineage>
</organism>
<proteinExistence type="predicted"/>
<protein>
    <submittedName>
        <fullName evidence="10">Rhomboid family intramembrane serine protease</fullName>
    </submittedName>
</protein>
<keyword evidence="4 8" id="KW-0812">Transmembrane</keyword>
<evidence type="ECO:0000259" key="9">
    <source>
        <dbReference type="Pfam" id="PF01694"/>
    </source>
</evidence>
<evidence type="ECO:0000256" key="7">
    <source>
        <dbReference type="SAM" id="MobiDB-lite"/>
    </source>
</evidence>
<evidence type="ECO:0000256" key="8">
    <source>
        <dbReference type="SAM" id="Phobius"/>
    </source>
</evidence>
<dbReference type="RefSeq" id="WP_168100359.1">
    <property type="nucleotide sequence ID" value="NZ_JAATEN010000002.1"/>
</dbReference>
<keyword evidence="5 8" id="KW-1133">Transmembrane helix</keyword>
<dbReference type="GO" id="GO:0008233">
    <property type="term" value="F:peptidase activity"/>
    <property type="evidence" value="ECO:0007669"/>
    <property type="project" value="UniProtKB-KW"/>
</dbReference>
<evidence type="ECO:0000256" key="5">
    <source>
        <dbReference type="ARBA" id="ARBA00022989"/>
    </source>
</evidence>
<dbReference type="EMBL" id="JAATEN010000002">
    <property type="protein sequence ID" value="NJP99776.1"/>
    <property type="molecule type" value="Genomic_DNA"/>
</dbReference>
<evidence type="ECO:0000256" key="2">
    <source>
        <dbReference type="ARBA" id="ARBA00022475"/>
    </source>
</evidence>
<feature type="transmembrane region" description="Helical" evidence="8">
    <location>
        <begin position="130"/>
        <end position="148"/>
    </location>
</feature>
<feature type="transmembrane region" description="Helical" evidence="8">
    <location>
        <begin position="186"/>
        <end position="205"/>
    </location>
</feature>
<comment type="subcellular location">
    <subcellularLocation>
        <location evidence="1">Membrane</location>
        <topology evidence="1">Multi-pass membrane protein</topology>
    </subcellularLocation>
</comment>
<evidence type="ECO:0000256" key="1">
    <source>
        <dbReference type="ARBA" id="ARBA00004141"/>
    </source>
</evidence>
<dbReference type="InterPro" id="IPR022764">
    <property type="entry name" value="Peptidase_S54_rhomboid_dom"/>
</dbReference>
<dbReference type="Proteomes" id="UP000695264">
    <property type="component" value="Unassembled WGS sequence"/>
</dbReference>
<dbReference type="InterPro" id="IPR035952">
    <property type="entry name" value="Rhomboid-like_sf"/>
</dbReference>
<gene>
    <name evidence="10" type="ORF">HCK00_04260</name>
</gene>
<feature type="transmembrane region" description="Helical" evidence="8">
    <location>
        <begin position="154"/>
        <end position="174"/>
    </location>
</feature>
<dbReference type="Pfam" id="PF01694">
    <property type="entry name" value="Rhomboid"/>
    <property type="match status" value="1"/>
</dbReference>
<evidence type="ECO:0000256" key="6">
    <source>
        <dbReference type="ARBA" id="ARBA00023136"/>
    </source>
</evidence>
<accession>A0ABX1BPX5</accession>
<sequence>MLRKARGEPGERPGSPGPPPPPGDGEAPAGPAPLVTRTLITLCGLAFVLGPVSGLNPAHGTGARPAAAQQAHFHRWGVVPDELLSGAPEALLTPLTAFFVHGSWLHLLGNLLFLHVFGRMVETRLGGARYLLLHAGTGYVALLAFALADPSSGQALVGASGAVSGVLGAFLVLFPRARVTSLFPFLLFLPLRFPAWLVLPFWFALQWPAARGAESAGVAHLAHLTGFLAGFLWTWARRGRTARVNGAHRATEGESQP</sequence>
<feature type="domain" description="Peptidase S54 rhomboid" evidence="9">
    <location>
        <begin position="93"/>
        <end position="237"/>
    </location>
</feature>
<feature type="compositionally biased region" description="Basic and acidic residues" evidence="7">
    <location>
        <begin position="1"/>
        <end position="11"/>
    </location>
</feature>
<keyword evidence="11" id="KW-1185">Reference proteome</keyword>
<feature type="region of interest" description="Disordered" evidence="7">
    <location>
        <begin position="1"/>
        <end position="31"/>
    </location>
</feature>
<keyword evidence="6 8" id="KW-0472">Membrane</keyword>
<name>A0ABX1BPX5_9ACTN</name>
<keyword evidence="10" id="KW-0378">Hydrolase</keyword>
<dbReference type="Gene3D" id="1.20.1540.10">
    <property type="entry name" value="Rhomboid-like"/>
    <property type="match status" value="1"/>
</dbReference>
<comment type="caution">
    <text evidence="10">The sequence shown here is derived from an EMBL/GenBank/DDBJ whole genome shotgun (WGS) entry which is preliminary data.</text>
</comment>
<keyword evidence="10" id="KW-0645">Protease</keyword>